<comment type="caution">
    <text evidence="1">The sequence shown here is derived from an EMBL/GenBank/DDBJ whole genome shotgun (WGS) entry which is preliminary data.</text>
</comment>
<gene>
    <name evidence="1" type="ORF">RFULGI_LOCUS17745</name>
</gene>
<accession>A0A9N9P8S3</accession>
<dbReference type="AlphaFoldDB" id="A0A9N9P8S3"/>
<reference evidence="1" key="1">
    <citation type="submission" date="2021-06" db="EMBL/GenBank/DDBJ databases">
        <authorList>
            <person name="Kallberg Y."/>
            <person name="Tangrot J."/>
            <person name="Rosling A."/>
        </authorList>
    </citation>
    <scope>NUCLEOTIDE SEQUENCE</scope>
    <source>
        <strain evidence="1">IN212</strain>
    </source>
</reference>
<organism evidence="1 2">
    <name type="scientific">Racocetra fulgida</name>
    <dbReference type="NCBI Taxonomy" id="60492"/>
    <lineage>
        <taxon>Eukaryota</taxon>
        <taxon>Fungi</taxon>
        <taxon>Fungi incertae sedis</taxon>
        <taxon>Mucoromycota</taxon>
        <taxon>Glomeromycotina</taxon>
        <taxon>Glomeromycetes</taxon>
        <taxon>Diversisporales</taxon>
        <taxon>Gigasporaceae</taxon>
        <taxon>Racocetra</taxon>
    </lineage>
</organism>
<proteinExistence type="predicted"/>
<evidence type="ECO:0000313" key="1">
    <source>
        <dbReference type="EMBL" id="CAG8801171.1"/>
    </source>
</evidence>
<feature type="non-terminal residue" evidence="1">
    <location>
        <position position="51"/>
    </location>
</feature>
<keyword evidence="2" id="KW-1185">Reference proteome</keyword>
<name>A0A9N9P8S3_9GLOM</name>
<dbReference type="EMBL" id="CAJVPZ010072024">
    <property type="protein sequence ID" value="CAG8801171.1"/>
    <property type="molecule type" value="Genomic_DNA"/>
</dbReference>
<evidence type="ECO:0000313" key="2">
    <source>
        <dbReference type="Proteomes" id="UP000789396"/>
    </source>
</evidence>
<dbReference type="Proteomes" id="UP000789396">
    <property type="component" value="Unassembled WGS sequence"/>
</dbReference>
<dbReference type="OrthoDB" id="2361256at2759"/>
<sequence length="51" mass="6032">MEILEISHTHRPNVDMYIDIEENNIVIYLPPGLDGRHQQFIDAIRQYNPVI</sequence>
<protein>
    <submittedName>
        <fullName evidence="1">11074_t:CDS:1</fullName>
    </submittedName>
</protein>